<dbReference type="PANTHER" id="PTHR11921:SF29">
    <property type="entry name" value="SUCCINATE DEHYDROGENASE [UBIQUINONE] IRON-SULFUR SUBUNIT, MITOCHONDRIAL"/>
    <property type="match status" value="1"/>
</dbReference>
<evidence type="ECO:0000259" key="19">
    <source>
        <dbReference type="PROSITE" id="PS51085"/>
    </source>
</evidence>
<evidence type="ECO:0000256" key="9">
    <source>
        <dbReference type="ARBA" id="ARBA00022485"/>
    </source>
</evidence>
<evidence type="ECO:0000256" key="15">
    <source>
        <dbReference type="ARBA" id="ARBA00023014"/>
    </source>
</evidence>
<dbReference type="PROSITE" id="PS51085">
    <property type="entry name" value="2FE2S_FER_2"/>
    <property type="match status" value="1"/>
</dbReference>
<organism evidence="20">
    <name type="scientific">Ananas comosus var. bracteatus</name>
    <name type="common">red pineapple</name>
    <dbReference type="NCBI Taxonomy" id="296719"/>
    <lineage>
        <taxon>Eukaryota</taxon>
        <taxon>Viridiplantae</taxon>
        <taxon>Streptophyta</taxon>
        <taxon>Embryophyta</taxon>
        <taxon>Tracheophyta</taxon>
        <taxon>Spermatophyta</taxon>
        <taxon>Magnoliopsida</taxon>
        <taxon>Liliopsida</taxon>
        <taxon>Poales</taxon>
        <taxon>Bromeliaceae</taxon>
        <taxon>Bromelioideae</taxon>
        <taxon>Ananas</taxon>
    </lineage>
</organism>
<feature type="domain" description="2Fe-2S ferredoxin-type" evidence="19">
    <location>
        <begin position="126"/>
        <end position="205"/>
    </location>
</feature>
<dbReference type="InterPro" id="IPR012675">
    <property type="entry name" value="Beta-grasp_dom_sf"/>
</dbReference>
<evidence type="ECO:0000256" key="2">
    <source>
        <dbReference type="ARBA" id="ARBA00001966"/>
    </source>
</evidence>
<evidence type="ECO:0000313" key="20">
    <source>
        <dbReference type="EMBL" id="CAD1839178.1"/>
    </source>
</evidence>
<evidence type="ECO:0000256" key="17">
    <source>
        <dbReference type="ARBA" id="ARBA00034078"/>
    </source>
</evidence>
<dbReference type="Pfam" id="PF13085">
    <property type="entry name" value="Fer2_3"/>
    <property type="match status" value="1"/>
</dbReference>
<comment type="subcellular location">
    <subcellularLocation>
        <location evidence="4">Mitochondrion inner membrane</location>
        <topology evidence="4">Peripheral membrane protein</topology>
        <orientation evidence="4">Matrix side</orientation>
    </subcellularLocation>
</comment>
<dbReference type="GO" id="GO:0046872">
    <property type="term" value="F:metal ion binding"/>
    <property type="evidence" value="ECO:0007669"/>
    <property type="project" value="UniProtKB-KW"/>
</dbReference>
<evidence type="ECO:0000256" key="8">
    <source>
        <dbReference type="ARBA" id="ARBA00012792"/>
    </source>
</evidence>
<evidence type="ECO:0000256" key="3">
    <source>
        <dbReference type="ARBA" id="ARBA00002787"/>
    </source>
</evidence>
<dbReference type="GO" id="GO:0006099">
    <property type="term" value="P:tricarboxylic acid cycle"/>
    <property type="evidence" value="ECO:0007669"/>
    <property type="project" value="UniProtKB-UniPathway"/>
</dbReference>
<keyword evidence="10" id="KW-0816">Tricarboxylic acid cycle</keyword>
<evidence type="ECO:0000256" key="7">
    <source>
        <dbReference type="ARBA" id="ARBA00011313"/>
    </source>
</evidence>
<dbReference type="AlphaFoldDB" id="A0A6V7Q870"/>
<keyword evidence="16" id="KW-0003">3Fe-4S</keyword>
<keyword evidence="13" id="KW-0560">Oxidoreductase</keyword>
<dbReference type="GO" id="GO:0045273">
    <property type="term" value="C:respiratory chain complex II (succinate dehydrogenase)"/>
    <property type="evidence" value="ECO:0007669"/>
    <property type="project" value="UniProtKB-ARBA"/>
</dbReference>
<feature type="compositionally biased region" description="Low complexity" evidence="18">
    <location>
        <begin position="247"/>
        <end position="262"/>
    </location>
</feature>
<dbReference type="GO" id="GO:0051537">
    <property type="term" value="F:2 iron, 2 sulfur cluster binding"/>
    <property type="evidence" value="ECO:0007669"/>
    <property type="project" value="UniProtKB-KW"/>
</dbReference>
<dbReference type="GO" id="GO:0022904">
    <property type="term" value="P:respiratory electron transport chain"/>
    <property type="evidence" value="ECO:0007669"/>
    <property type="project" value="TreeGrafter"/>
</dbReference>
<dbReference type="EC" id="1.3.5.1" evidence="8"/>
<dbReference type="PANTHER" id="PTHR11921">
    <property type="entry name" value="SUCCINATE DEHYDROGENASE IRON-SULFUR PROTEIN"/>
    <property type="match status" value="1"/>
</dbReference>
<evidence type="ECO:0000256" key="13">
    <source>
        <dbReference type="ARBA" id="ARBA00023002"/>
    </source>
</evidence>
<dbReference type="SUPFAM" id="SSF54292">
    <property type="entry name" value="2Fe-2S ferredoxin-like"/>
    <property type="match status" value="1"/>
</dbReference>
<comment type="subunit">
    <text evidence="7">Component of complex II composed of eight subunits in plants: four classical SDH subunits SDH1, SDH2, SDH3 and SDH4 (a flavoprotein (FP), an iron-sulfur protein (IP), and a cytochrome b composed of a large and a small subunit.), as well as four subunits unknown in mitochondria from bacteria and heterotrophic eukaryotes.</text>
</comment>
<dbReference type="InterPro" id="IPR025192">
    <property type="entry name" value="Succ_DH/fum_Rdtase_N"/>
</dbReference>
<dbReference type="PROSITE" id="PS00197">
    <property type="entry name" value="2FE2S_FER_1"/>
    <property type="match status" value="1"/>
</dbReference>
<dbReference type="InterPro" id="IPR001041">
    <property type="entry name" value="2Fe-2S_ferredoxin-type"/>
</dbReference>
<dbReference type="GO" id="GO:0051539">
    <property type="term" value="F:4 iron, 4 sulfur cluster binding"/>
    <property type="evidence" value="ECO:0007669"/>
    <property type="project" value="UniProtKB-KW"/>
</dbReference>
<dbReference type="FunFam" id="3.10.20.30:FF:000007">
    <property type="entry name" value="Succinate dehydrogenase [ubiquinone] iron-sulfur subunit, mitochondrial"/>
    <property type="match status" value="1"/>
</dbReference>
<evidence type="ECO:0000256" key="10">
    <source>
        <dbReference type="ARBA" id="ARBA00022532"/>
    </source>
</evidence>
<comment type="cofactor">
    <cofactor evidence="2">
        <name>[4Fe-4S] cluster</name>
        <dbReference type="ChEBI" id="CHEBI:49883"/>
    </cofactor>
</comment>
<dbReference type="EMBL" id="LR862133">
    <property type="protein sequence ID" value="CAD1839178.1"/>
    <property type="molecule type" value="Genomic_DNA"/>
</dbReference>
<dbReference type="InterPro" id="IPR050573">
    <property type="entry name" value="SDH/FRD_Iron-Sulfur"/>
</dbReference>
<keyword evidence="14" id="KW-0408">Iron</keyword>
<dbReference type="GO" id="GO:0051538">
    <property type="term" value="F:3 iron, 4 sulfur cluster binding"/>
    <property type="evidence" value="ECO:0007669"/>
    <property type="project" value="UniProtKB-KW"/>
</dbReference>
<evidence type="ECO:0000256" key="14">
    <source>
        <dbReference type="ARBA" id="ARBA00023004"/>
    </source>
</evidence>
<dbReference type="GO" id="GO:0008177">
    <property type="term" value="F:succinate dehydrogenase (quinone) activity"/>
    <property type="evidence" value="ECO:0007669"/>
    <property type="project" value="UniProtKB-EC"/>
</dbReference>
<feature type="compositionally biased region" description="Basic residues" evidence="18">
    <location>
        <begin position="66"/>
        <end position="75"/>
    </location>
</feature>
<keyword evidence="9" id="KW-0004">4Fe-4S</keyword>
<evidence type="ECO:0000256" key="5">
    <source>
        <dbReference type="ARBA" id="ARBA00004788"/>
    </source>
</evidence>
<dbReference type="InterPro" id="IPR004489">
    <property type="entry name" value="Succ_DH/fum_Rdtase_Fe-S"/>
</dbReference>
<dbReference type="UniPathway" id="UPA00223">
    <property type="reaction ID" value="UER01006"/>
</dbReference>
<evidence type="ECO:0000256" key="4">
    <source>
        <dbReference type="ARBA" id="ARBA00004443"/>
    </source>
</evidence>
<keyword evidence="15" id="KW-0411">Iron-sulfur</keyword>
<evidence type="ECO:0000256" key="18">
    <source>
        <dbReference type="SAM" id="MobiDB-lite"/>
    </source>
</evidence>
<sequence length="305" mass="33122">MGVTPNQHRPWHTHLLYLATLDASFLVFPSFLSLSFDPSIHLSPPPHSSSSSLRNRHGRREGSRPPRLRRARRPLRPSSSPTVAAARLVQAQPHSSRSEPSPSSSSKPKRPKTFSIYRWNPDEPSSKPRLQSYEIDLSECGPMVLDALIKIKNEVDPSLTFRRSCREGICGSCAMNIDGDNGLACLTKIPQSSSDAATITPLPHMFVVKDLVVDMTNFYNQYKSVEPWLKRKDPPPVPGKEVPRARPTAPSSTVCTSASSAPAAPPPAPATGGTPRPTSAPPPSSTPTGGFRTAVTSTQRSVLRP</sequence>
<accession>A0A6V7Q870</accession>
<comment type="cofactor">
    <cofactor evidence="17">
        <name>[2Fe-2S] cluster</name>
        <dbReference type="ChEBI" id="CHEBI:190135"/>
    </cofactor>
</comment>
<evidence type="ECO:0000256" key="16">
    <source>
        <dbReference type="ARBA" id="ARBA00023291"/>
    </source>
</evidence>
<dbReference type="Gene3D" id="3.10.20.30">
    <property type="match status" value="1"/>
</dbReference>
<dbReference type="GO" id="GO:0009055">
    <property type="term" value="F:electron transfer activity"/>
    <property type="evidence" value="ECO:0007669"/>
    <property type="project" value="InterPro"/>
</dbReference>
<feature type="compositionally biased region" description="Polar residues" evidence="18">
    <location>
        <begin position="294"/>
        <end position="305"/>
    </location>
</feature>
<protein>
    <recommendedName>
        <fullName evidence="8">succinate dehydrogenase</fullName>
        <ecNumber evidence="8">1.3.5.1</ecNumber>
    </recommendedName>
</protein>
<dbReference type="CDD" id="cd00207">
    <property type="entry name" value="fer2"/>
    <property type="match status" value="1"/>
</dbReference>
<feature type="region of interest" description="Disordered" evidence="18">
    <location>
        <begin position="42"/>
        <end position="127"/>
    </location>
</feature>
<reference evidence="20" key="1">
    <citation type="submission" date="2020-07" db="EMBL/GenBank/DDBJ databases">
        <authorList>
            <person name="Lin J."/>
        </authorList>
    </citation>
    <scope>NUCLEOTIDE SEQUENCE</scope>
</reference>
<comment type="cofactor">
    <cofactor evidence="1">
        <name>[3Fe-4S] cluster</name>
        <dbReference type="ChEBI" id="CHEBI:21137"/>
    </cofactor>
</comment>
<comment type="similarity">
    <text evidence="6">Belongs to the succinate dehydrogenase/fumarate reductase iron-sulfur protein family.</text>
</comment>
<dbReference type="InterPro" id="IPR036010">
    <property type="entry name" value="2Fe-2S_ferredoxin-like_sf"/>
</dbReference>
<gene>
    <name evidence="20" type="ORF">CB5_LOCUS22389</name>
</gene>
<comment type="function">
    <text evidence="3">Iron-sulfur protein (IP) subunit of succinate dehydrogenase (SDH) that is involved in complex II of the mitochondrial electron transport chain and is responsible for transferring electrons from succinate to ubiquinone (coenzyme Q).</text>
</comment>
<proteinExistence type="inferred from homology"/>
<dbReference type="NCBIfam" id="TIGR00384">
    <property type="entry name" value="dhsB"/>
    <property type="match status" value="1"/>
</dbReference>
<evidence type="ECO:0000256" key="6">
    <source>
        <dbReference type="ARBA" id="ARBA00009433"/>
    </source>
</evidence>
<feature type="region of interest" description="Disordered" evidence="18">
    <location>
        <begin position="228"/>
        <end position="305"/>
    </location>
</feature>
<dbReference type="GO" id="GO:0005743">
    <property type="term" value="C:mitochondrial inner membrane"/>
    <property type="evidence" value="ECO:0007669"/>
    <property type="project" value="UniProtKB-SubCell"/>
</dbReference>
<evidence type="ECO:0000256" key="1">
    <source>
        <dbReference type="ARBA" id="ARBA00001927"/>
    </source>
</evidence>
<feature type="compositionally biased region" description="Low complexity" evidence="18">
    <location>
        <begin position="42"/>
        <end position="53"/>
    </location>
</feature>
<dbReference type="InterPro" id="IPR006058">
    <property type="entry name" value="2Fe2S_fd_BS"/>
</dbReference>
<keyword evidence="11" id="KW-0001">2Fe-2S</keyword>
<evidence type="ECO:0000256" key="11">
    <source>
        <dbReference type="ARBA" id="ARBA00022714"/>
    </source>
</evidence>
<comment type="pathway">
    <text evidence="5">Carbohydrate metabolism; tricarboxylic acid cycle; fumarate from succinate (eukaryal route): step 1/1.</text>
</comment>
<keyword evidence="12" id="KW-0479">Metal-binding</keyword>
<name>A0A6V7Q870_ANACO</name>
<evidence type="ECO:0000256" key="12">
    <source>
        <dbReference type="ARBA" id="ARBA00022723"/>
    </source>
</evidence>